<keyword evidence="1" id="KW-1133">Transmembrane helix</keyword>
<dbReference type="RefSeq" id="XP_043041348.1">
    <property type="nucleotide sequence ID" value="XM_043177052.1"/>
</dbReference>
<name>A0A9P7VWF2_9AGAR</name>
<organism evidence="2 3">
    <name type="scientific">Guyanagaster necrorhizus</name>
    <dbReference type="NCBI Taxonomy" id="856835"/>
    <lineage>
        <taxon>Eukaryota</taxon>
        <taxon>Fungi</taxon>
        <taxon>Dikarya</taxon>
        <taxon>Basidiomycota</taxon>
        <taxon>Agaricomycotina</taxon>
        <taxon>Agaricomycetes</taxon>
        <taxon>Agaricomycetidae</taxon>
        <taxon>Agaricales</taxon>
        <taxon>Marasmiineae</taxon>
        <taxon>Physalacriaceae</taxon>
        <taxon>Guyanagaster</taxon>
    </lineage>
</organism>
<sequence length="157" mass="18464">MPRFQIRDFDIQILFFLASILSRNAAISAFLLLILLTRTIVWPIVAPLMPSARLAELESALKATYPLLEMQDNISHPTYNSRIRLKGFEREVLRLFKMRLNIQRRLILGGYSWKEYFCDMWSIWRGAQACRERVDVFRVELEARVLHSRVAYLTLSS</sequence>
<dbReference type="Proteomes" id="UP000812287">
    <property type="component" value="Unassembled WGS sequence"/>
</dbReference>
<evidence type="ECO:0000256" key="1">
    <source>
        <dbReference type="SAM" id="Phobius"/>
    </source>
</evidence>
<dbReference type="AlphaFoldDB" id="A0A9P7VWF2"/>
<dbReference type="OrthoDB" id="3022267at2759"/>
<keyword evidence="3" id="KW-1185">Reference proteome</keyword>
<gene>
    <name evidence="2" type="ORF">BT62DRAFT_1004617</name>
</gene>
<comment type="caution">
    <text evidence="2">The sequence shown here is derived from an EMBL/GenBank/DDBJ whole genome shotgun (WGS) entry which is preliminary data.</text>
</comment>
<protein>
    <submittedName>
        <fullName evidence="2">Uncharacterized protein</fullName>
    </submittedName>
</protein>
<dbReference type="GeneID" id="66099339"/>
<reference evidence="2" key="1">
    <citation type="submission" date="2020-11" db="EMBL/GenBank/DDBJ databases">
        <title>Adaptations for nitrogen fixation in a non-lichenized fungal sporocarp promotes dispersal by wood-feeding termites.</title>
        <authorList>
            <consortium name="DOE Joint Genome Institute"/>
            <person name="Koch R.A."/>
            <person name="Yoon G."/>
            <person name="Arayal U."/>
            <person name="Lail K."/>
            <person name="Amirebrahimi M."/>
            <person name="Labutti K."/>
            <person name="Lipzen A."/>
            <person name="Riley R."/>
            <person name="Barry K."/>
            <person name="Henrissat B."/>
            <person name="Grigoriev I.V."/>
            <person name="Herr J.R."/>
            <person name="Aime M.C."/>
        </authorList>
    </citation>
    <scope>NUCLEOTIDE SEQUENCE</scope>
    <source>
        <strain evidence="2">MCA 3950</strain>
    </source>
</reference>
<feature type="transmembrane region" description="Helical" evidence="1">
    <location>
        <begin position="12"/>
        <end position="36"/>
    </location>
</feature>
<proteinExistence type="predicted"/>
<keyword evidence="1" id="KW-0812">Transmembrane</keyword>
<keyword evidence="1" id="KW-0472">Membrane</keyword>
<evidence type="ECO:0000313" key="3">
    <source>
        <dbReference type="Proteomes" id="UP000812287"/>
    </source>
</evidence>
<accession>A0A9P7VWF2</accession>
<dbReference type="EMBL" id="MU250531">
    <property type="protein sequence ID" value="KAG7447848.1"/>
    <property type="molecule type" value="Genomic_DNA"/>
</dbReference>
<evidence type="ECO:0000313" key="2">
    <source>
        <dbReference type="EMBL" id="KAG7447848.1"/>
    </source>
</evidence>